<keyword evidence="2" id="KW-1185">Reference proteome</keyword>
<sequence>TVLALEGSFASVLGGAPAAAVVFAGDVNSRTANDPRIRDLETRITTAAGTDRAALTAELDELRASVRAEKLGEVAAEFDRVHSIQRAVEVGSVDEVIKAAELRPKIIAAIGRR</sequence>
<gene>
    <name evidence="1" type="ORF">KGQ19_28335</name>
</gene>
<dbReference type="Proteomes" id="UP000730482">
    <property type="component" value="Unassembled WGS sequence"/>
</dbReference>
<dbReference type="RefSeq" id="WP_212014307.1">
    <property type="nucleotide sequence ID" value="NZ_JAAFYZ010000115.1"/>
</dbReference>
<reference evidence="1 2" key="1">
    <citation type="submission" date="2020-02" db="EMBL/GenBank/DDBJ databases">
        <title>Acidophilic actinobacteria isolated from forest soil.</title>
        <authorList>
            <person name="Golinska P."/>
        </authorList>
    </citation>
    <scope>NUCLEOTIDE SEQUENCE [LARGE SCALE GENOMIC DNA]</scope>
    <source>
        <strain evidence="1 2">NL8</strain>
    </source>
</reference>
<evidence type="ECO:0000313" key="1">
    <source>
        <dbReference type="EMBL" id="MBS2550787.1"/>
    </source>
</evidence>
<evidence type="ECO:0000313" key="2">
    <source>
        <dbReference type="Proteomes" id="UP000730482"/>
    </source>
</evidence>
<name>A0ABS5KXN9_9ACTN</name>
<dbReference type="SUPFAM" id="SSF52096">
    <property type="entry name" value="ClpP/crotonase"/>
    <property type="match status" value="1"/>
</dbReference>
<proteinExistence type="predicted"/>
<protein>
    <submittedName>
        <fullName evidence="1">Uncharacterized protein</fullName>
    </submittedName>
</protein>
<dbReference type="Gene3D" id="3.90.226.10">
    <property type="entry name" value="2-enoyl-CoA Hydratase, Chain A, domain 1"/>
    <property type="match status" value="1"/>
</dbReference>
<organism evidence="1 2">
    <name type="scientific">Catenulispora pinistramenti</name>
    <dbReference type="NCBI Taxonomy" id="2705254"/>
    <lineage>
        <taxon>Bacteria</taxon>
        <taxon>Bacillati</taxon>
        <taxon>Actinomycetota</taxon>
        <taxon>Actinomycetes</taxon>
        <taxon>Catenulisporales</taxon>
        <taxon>Catenulisporaceae</taxon>
        <taxon>Catenulispora</taxon>
    </lineage>
</organism>
<feature type="non-terminal residue" evidence="1">
    <location>
        <position position="1"/>
    </location>
</feature>
<dbReference type="InterPro" id="IPR029045">
    <property type="entry name" value="ClpP/crotonase-like_dom_sf"/>
</dbReference>
<comment type="caution">
    <text evidence="1">The sequence shown here is derived from an EMBL/GenBank/DDBJ whole genome shotgun (WGS) entry which is preliminary data.</text>
</comment>
<accession>A0ABS5KXN9</accession>
<dbReference type="EMBL" id="JAAFYZ010000115">
    <property type="protein sequence ID" value="MBS2550787.1"/>
    <property type="molecule type" value="Genomic_DNA"/>
</dbReference>